<sequence length="242" mass="26073">MAPSSSTLERRVAGEWLHHVSPSCWRPSGALLGRCAVALRMAGPEGPTGARLAAAGVATTLVQSSRRVPPNMGRVKRTPQQLANGPRGAAGRFVRTAAADEASVRVAAASGVFVRGAPLAGTVGYETARGAGTRGAAVMPPLMRQYHPGTEALRELQRYPRTSNLLIGKLPFQRLAREAVSELKTELRLEPCAVSALQHAVEDYIVEVFEDCVLGATHAKRVTVTLKDLRLVMRMRGERFRF</sequence>
<organism evidence="1 2">
    <name type="scientific">Pyropia yezoensis</name>
    <name type="common">Susabi-nori</name>
    <name type="synonym">Porphyra yezoensis</name>
    <dbReference type="NCBI Taxonomy" id="2788"/>
    <lineage>
        <taxon>Eukaryota</taxon>
        <taxon>Rhodophyta</taxon>
        <taxon>Bangiophyceae</taxon>
        <taxon>Bangiales</taxon>
        <taxon>Bangiaceae</taxon>
        <taxon>Pyropia</taxon>
    </lineage>
</organism>
<evidence type="ECO:0000313" key="1">
    <source>
        <dbReference type="EMBL" id="KAK1866117.1"/>
    </source>
</evidence>
<dbReference type="EMBL" id="CM020619">
    <property type="protein sequence ID" value="KAK1866117.1"/>
    <property type="molecule type" value="Genomic_DNA"/>
</dbReference>
<comment type="caution">
    <text evidence="1">The sequence shown here is derived from an EMBL/GenBank/DDBJ whole genome shotgun (WGS) entry which is preliminary data.</text>
</comment>
<dbReference type="Proteomes" id="UP000798662">
    <property type="component" value="Chromosome 2"/>
</dbReference>
<proteinExistence type="predicted"/>
<protein>
    <submittedName>
        <fullName evidence="1">Uncharacterized protein</fullName>
    </submittedName>
</protein>
<gene>
    <name evidence="1" type="ORF">I4F81_008637</name>
</gene>
<accession>A0ACC3C7F8</accession>
<evidence type="ECO:0000313" key="2">
    <source>
        <dbReference type="Proteomes" id="UP000798662"/>
    </source>
</evidence>
<keyword evidence="2" id="KW-1185">Reference proteome</keyword>
<name>A0ACC3C7F8_PYRYE</name>
<reference evidence="1" key="1">
    <citation type="submission" date="2019-11" db="EMBL/GenBank/DDBJ databases">
        <title>Nori genome reveals adaptations in red seaweeds to the harsh intertidal environment.</title>
        <authorList>
            <person name="Wang D."/>
            <person name="Mao Y."/>
        </authorList>
    </citation>
    <scope>NUCLEOTIDE SEQUENCE</scope>
    <source>
        <tissue evidence="1">Gametophyte</tissue>
    </source>
</reference>